<dbReference type="EMBL" id="CP018172">
    <property type="protein sequence ID" value="APH74880.1"/>
    <property type="molecule type" value="Genomic_DNA"/>
</dbReference>
<keyword evidence="2" id="KW-1185">Reference proteome</keyword>
<protein>
    <submittedName>
        <fullName evidence="1">Uncharacterized protein</fullName>
    </submittedName>
</protein>
<proteinExistence type="predicted"/>
<keyword evidence="1" id="KW-0614">Plasmid</keyword>
<dbReference type="KEGG" id="meso:BSQ44_25605"/>
<sequence length="70" mass="7863">MAKVFDVIVTRNITESCTMLIETENRATAIMLAHERSRTDLDLVWEQDDTPNASAEYCVTRCELQGVIGS</sequence>
<evidence type="ECO:0000313" key="2">
    <source>
        <dbReference type="Proteomes" id="UP000182840"/>
    </source>
</evidence>
<reference evidence="1 2" key="1">
    <citation type="submission" date="2016-11" db="EMBL/GenBank/DDBJ databases">
        <title>Mesorhizobium oceanicum sp. nov., isolated from deep seawater in South China Sea.</title>
        <authorList>
            <person name="Fu G.-Y."/>
        </authorList>
    </citation>
    <scope>NUCLEOTIDE SEQUENCE [LARGE SCALE GENOMIC DNA]</scope>
    <source>
        <strain evidence="1 2">B7</strain>
        <plasmid evidence="2">Plasmid unnamed1</plasmid>
    </source>
</reference>
<accession>A0A1L3SZS3</accession>
<dbReference type="RefSeq" id="WP_072608336.1">
    <property type="nucleotide sequence ID" value="NZ_CP018172.1"/>
</dbReference>
<geneLocation type="plasmid" evidence="1">
    <name>unnamed1</name>
</geneLocation>
<evidence type="ECO:0000313" key="1">
    <source>
        <dbReference type="EMBL" id="APH74880.1"/>
    </source>
</evidence>
<dbReference type="Proteomes" id="UP000182840">
    <property type="component" value="Plasmid unnamed1"/>
</dbReference>
<name>A0A1L3SZS3_9HYPH</name>
<dbReference type="AlphaFoldDB" id="A0A1L3SZS3"/>
<organism evidence="1 2">
    <name type="scientific">Aquibium oceanicum</name>
    <dbReference type="NCBI Taxonomy" id="1670800"/>
    <lineage>
        <taxon>Bacteria</taxon>
        <taxon>Pseudomonadati</taxon>
        <taxon>Pseudomonadota</taxon>
        <taxon>Alphaproteobacteria</taxon>
        <taxon>Hyphomicrobiales</taxon>
        <taxon>Phyllobacteriaceae</taxon>
        <taxon>Aquibium</taxon>
    </lineage>
</organism>
<gene>
    <name evidence="1" type="ORF">BSQ44_25605</name>
</gene>